<keyword evidence="8" id="KW-0472">Membrane</keyword>
<feature type="transmembrane region" description="Helical" evidence="8">
    <location>
        <begin position="12"/>
        <end position="31"/>
    </location>
</feature>
<organism evidence="9 10">
    <name type="scientific">Acanthamoeba castellanii (strain ATCC 30010 / Neff)</name>
    <dbReference type="NCBI Taxonomy" id="1257118"/>
    <lineage>
        <taxon>Eukaryota</taxon>
        <taxon>Amoebozoa</taxon>
        <taxon>Discosea</taxon>
        <taxon>Longamoebia</taxon>
        <taxon>Centramoebida</taxon>
        <taxon>Acanthamoebidae</taxon>
        <taxon>Acanthamoeba</taxon>
    </lineage>
</organism>
<dbReference type="KEGG" id="acan:ACA1_330550"/>
<dbReference type="PANTHER" id="PTHR13023">
    <property type="entry name" value="APYRASE"/>
    <property type="match status" value="1"/>
</dbReference>
<name>L8GJW6_ACACF</name>
<keyword evidence="8" id="KW-0812">Transmembrane</keyword>
<protein>
    <submittedName>
        <fullName evidence="9">Nucleoside-diphosphatase</fullName>
    </submittedName>
</protein>
<evidence type="ECO:0000256" key="3">
    <source>
        <dbReference type="ARBA" id="ARBA00022801"/>
    </source>
</evidence>
<evidence type="ECO:0000256" key="5">
    <source>
        <dbReference type="ARBA" id="ARBA00025738"/>
    </source>
</evidence>
<evidence type="ECO:0000256" key="6">
    <source>
        <dbReference type="PIRSR" id="PIRSR609283-1"/>
    </source>
</evidence>
<dbReference type="PANTHER" id="PTHR13023:SF3">
    <property type="entry name" value="SOLUBLE CALCIUM-ACTIVATED NUCLEOTIDASE 1"/>
    <property type="match status" value="1"/>
</dbReference>
<dbReference type="InterPro" id="IPR009283">
    <property type="entry name" value="Apyrase"/>
</dbReference>
<dbReference type="SUPFAM" id="SSF101887">
    <property type="entry name" value="Apyrase"/>
    <property type="match status" value="1"/>
</dbReference>
<dbReference type="GO" id="GO:0004382">
    <property type="term" value="F:GDP phosphatase activity"/>
    <property type="evidence" value="ECO:0007669"/>
    <property type="project" value="TreeGrafter"/>
</dbReference>
<dbReference type="AlphaFoldDB" id="L8GJW6"/>
<dbReference type="Pfam" id="PF06079">
    <property type="entry name" value="Apyrase"/>
    <property type="match status" value="1"/>
</dbReference>
<evidence type="ECO:0000256" key="4">
    <source>
        <dbReference type="ARBA" id="ARBA00022837"/>
    </source>
</evidence>
<comment type="cofactor">
    <cofactor evidence="1 6">
        <name>Ca(2+)</name>
        <dbReference type="ChEBI" id="CHEBI:29108"/>
    </cofactor>
</comment>
<comment type="similarity">
    <text evidence="5">Belongs to the apyrase family.</text>
</comment>
<feature type="binding site" evidence="6">
    <location>
        <position position="130"/>
    </location>
    <ligand>
        <name>Ca(2+)</name>
        <dbReference type="ChEBI" id="CHEBI:29108"/>
    </ligand>
</feature>
<keyword evidence="2 6" id="KW-0479">Metal-binding</keyword>
<dbReference type="GO" id="GO:0005509">
    <property type="term" value="F:calcium ion binding"/>
    <property type="evidence" value="ECO:0007669"/>
    <property type="project" value="InterPro"/>
</dbReference>
<keyword evidence="10" id="KW-1185">Reference proteome</keyword>
<feature type="compositionally biased region" description="Acidic residues" evidence="7">
    <location>
        <begin position="292"/>
        <end position="334"/>
    </location>
</feature>
<dbReference type="GO" id="GO:0045134">
    <property type="term" value="F:UDP phosphatase activity"/>
    <property type="evidence" value="ECO:0007669"/>
    <property type="project" value="TreeGrafter"/>
</dbReference>
<dbReference type="Gene3D" id="2.120.10.100">
    <property type="entry name" value="Apyrase"/>
    <property type="match status" value="1"/>
</dbReference>
<gene>
    <name evidence="9" type="ORF">ACA1_330550</name>
</gene>
<keyword evidence="4 6" id="KW-0106">Calcium</keyword>
<evidence type="ECO:0000256" key="2">
    <source>
        <dbReference type="ARBA" id="ARBA00022723"/>
    </source>
</evidence>
<dbReference type="Proteomes" id="UP000011083">
    <property type="component" value="Unassembled WGS sequence"/>
</dbReference>
<reference evidence="9 10" key="1">
    <citation type="journal article" date="2013" name="Genome Biol.">
        <title>Genome of Acanthamoeba castellanii highlights extensive lateral gene transfer and early evolution of tyrosine kinase signaling.</title>
        <authorList>
            <person name="Clarke M."/>
            <person name="Lohan A.J."/>
            <person name="Liu B."/>
            <person name="Lagkouvardos I."/>
            <person name="Roy S."/>
            <person name="Zafar N."/>
            <person name="Bertelli C."/>
            <person name="Schilde C."/>
            <person name="Kianianmomeni A."/>
            <person name="Burglin T.R."/>
            <person name="Frech C."/>
            <person name="Turcotte B."/>
            <person name="Kopec K.O."/>
            <person name="Synnott J.M."/>
            <person name="Choo C."/>
            <person name="Paponov I."/>
            <person name="Finkler A."/>
            <person name="Soon Heng Tan C."/>
            <person name="Hutchins A.P."/>
            <person name="Weinmeier T."/>
            <person name="Rattei T."/>
            <person name="Chu J.S."/>
            <person name="Gimenez G."/>
            <person name="Irimia M."/>
            <person name="Rigden D.J."/>
            <person name="Fitzpatrick D.A."/>
            <person name="Lorenzo-Morales J."/>
            <person name="Bateman A."/>
            <person name="Chiu C.H."/>
            <person name="Tang P."/>
            <person name="Hegemann P."/>
            <person name="Fromm H."/>
            <person name="Raoult D."/>
            <person name="Greub G."/>
            <person name="Miranda-Saavedra D."/>
            <person name="Chen N."/>
            <person name="Nash P."/>
            <person name="Ginger M.L."/>
            <person name="Horn M."/>
            <person name="Schaap P."/>
            <person name="Caler L."/>
            <person name="Loftus B."/>
        </authorList>
    </citation>
    <scope>NUCLEOTIDE SEQUENCE [LARGE SCALE GENOMIC DNA]</scope>
    <source>
        <strain evidence="9 10">Neff</strain>
    </source>
</reference>
<feature type="compositionally biased region" description="Low complexity" evidence="7">
    <location>
        <begin position="343"/>
        <end position="358"/>
    </location>
</feature>
<dbReference type="GeneID" id="14912994"/>
<dbReference type="RefSeq" id="XP_004334494.1">
    <property type="nucleotide sequence ID" value="XM_004334446.1"/>
</dbReference>
<keyword evidence="3" id="KW-0378">Hydrolase</keyword>
<keyword evidence="8" id="KW-1133">Transmembrane helix</keyword>
<evidence type="ECO:0000313" key="10">
    <source>
        <dbReference type="Proteomes" id="UP000011083"/>
    </source>
</evidence>
<evidence type="ECO:0000313" key="9">
    <source>
        <dbReference type="EMBL" id="ELR12481.1"/>
    </source>
</evidence>
<evidence type="ECO:0000256" key="8">
    <source>
        <dbReference type="SAM" id="Phobius"/>
    </source>
</evidence>
<evidence type="ECO:0000256" key="1">
    <source>
        <dbReference type="ARBA" id="ARBA00001913"/>
    </source>
</evidence>
<feature type="binding site" evidence="6">
    <location>
        <position position="129"/>
    </location>
    <ligand>
        <name>Ca(2+)</name>
        <dbReference type="ChEBI" id="CHEBI:29108"/>
    </ligand>
</feature>
<dbReference type="EMBL" id="KB008114">
    <property type="protein sequence ID" value="ELR12481.1"/>
    <property type="molecule type" value="Genomic_DNA"/>
</dbReference>
<accession>L8GJW6</accession>
<evidence type="ECO:0000256" key="7">
    <source>
        <dbReference type="SAM" id="MobiDB-lite"/>
    </source>
</evidence>
<feature type="region of interest" description="Disordered" evidence="7">
    <location>
        <begin position="284"/>
        <end position="369"/>
    </location>
</feature>
<proteinExistence type="inferred from homology"/>
<sequence length="387" mass="43050">MGPFSQLHSRHKQVVVGLVVVFLFVGALLYFNPAVLTDGTGASPHSRGLKDSPLEAHLRYPLQQAYHKYKPSSTHYSITIVADMDKASKTDDKKWRSTLKSGTLTRNPRDQEMDVTSVFNDGSRGMELSELAYFNEQLLTFDDRTGIVYFVEGEKVIPKHILMDGNGHIDKALSQDPPVHYVRFALMAKRSVEFWGGRKEQQLTQRREEEIKLRKRKDVLATRTTEAGGDLEELRMLEATIDAGYKVAMPPSLKAALAHKLGGKDQFHFRNITEDELLELLVTPRSTKTEQNEEDEGENDVIVVGDEDEDEEAENGEEEEDTNAAEADGGDGEESAPIFVIDTKGAPTPKHTAKPAATADKEKAAAPSSLQRDVAALLEQLSEEEEE</sequence>
<dbReference type="VEuPathDB" id="AmoebaDB:ACA1_330550"/>
<dbReference type="GO" id="GO:0030166">
    <property type="term" value="P:proteoglycan biosynthetic process"/>
    <property type="evidence" value="ECO:0007669"/>
    <property type="project" value="TreeGrafter"/>
</dbReference>
<dbReference type="InterPro" id="IPR036258">
    <property type="entry name" value="Apyrase_sf"/>
</dbReference>
<dbReference type="STRING" id="1257118.L8GJW6"/>